<evidence type="ECO:0000313" key="2">
    <source>
        <dbReference type="EMBL" id="KAG6372841.1"/>
    </source>
</evidence>
<feature type="compositionally biased region" description="Polar residues" evidence="1">
    <location>
        <begin position="246"/>
        <end position="255"/>
    </location>
</feature>
<dbReference type="OrthoDB" id="10367151at2759"/>
<feature type="compositionally biased region" description="Basic and acidic residues" evidence="1">
    <location>
        <begin position="136"/>
        <end position="147"/>
    </location>
</feature>
<sequence length="270" mass="28710">MPLPPVSPRPTKKRLTTSPSSSNGQPRSPGFLPHWWDDKLHSVSSQNRVPNENKGQRAPQNSSATDVEKGYVSTVYGGLVDDDSQDITPPPPAQIRRQSPMVRRANPPPCFPLSLDQFYAFTSSLEAEAGAPQSKGAHDDSTHHSDSDSDELSEDTPGDSSHDLKSVPRPNLKASLPPTLSKKPSSQDNSAISKDTTAQGGATTRKPSSTLDTLARPKMPLESLSHPTVPTKVPTTHGNLVAESDGNGTSGNTTAHKGASVTLMVDLSQL</sequence>
<protein>
    <submittedName>
        <fullName evidence="2">Uncharacterized protein</fullName>
    </submittedName>
</protein>
<feature type="compositionally biased region" description="Polar residues" evidence="1">
    <location>
        <begin position="187"/>
        <end position="212"/>
    </location>
</feature>
<feature type="compositionally biased region" description="Acidic residues" evidence="1">
    <location>
        <begin position="148"/>
        <end position="157"/>
    </location>
</feature>
<feature type="compositionally biased region" description="Low complexity" evidence="1">
    <location>
        <begin position="172"/>
        <end position="186"/>
    </location>
</feature>
<evidence type="ECO:0000256" key="1">
    <source>
        <dbReference type="SAM" id="MobiDB-lite"/>
    </source>
</evidence>
<reference evidence="2" key="1">
    <citation type="submission" date="2021-03" db="EMBL/GenBank/DDBJ databases">
        <title>Evolutionary innovations through gain and loss of genes in the ectomycorrhizal Boletales.</title>
        <authorList>
            <person name="Wu G."/>
            <person name="Miyauchi S."/>
            <person name="Morin E."/>
            <person name="Yang Z.-L."/>
            <person name="Xu J."/>
            <person name="Martin F.M."/>
        </authorList>
    </citation>
    <scope>NUCLEOTIDE SEQUENCE</scope>
    <source>
        <strain evidence="2">BR01</strain>
    </source>
</reference>
<keyword evidence="3" id="KW-1185">Reference proteome</keyword>
<gene>
    <name evidence="2" type="ORF">JVT61DRAFT_7266</name>
</gene>
<dbReference type="Proteomes" id="UP000683000">
    <property type="component" value="Unassembled WGS sequence"/>
</dbReference>
<comment type="caution">
    <text evidence="2">The sequence shown here is derived from an EMBL/GenBank/DDBJ whole genome shotgun (WGS) entry which is preliminary data.</text>
</comment>
<proteinExistence type="predicted"/>
<feature type="compositionally biased region" description="Low complexity" evidence="1">
    <location>
        <begin position="227"/>
        <end position="236"/>
    </location>
</feature>
<dbReference type="AlphaFoldDB" id="A0A8I3A678"/>
<feature type="region of interest" description="Disordered" evidence="1">
    <location>
        <begin position="1"/>
        <end position="113"/>
    </location>
</feature>
<feature type="region of interest" description="Disordered" evidence="1">
    <location>
        <begin position="126"/>
        <end position="257"/>
    </location>
</feature>
<accession>A0A8I3A678</accession>
<feature type="compositionally biased region" description="Polar residues" evidence="1">
    <location>
        <begin position="16"/>
        <end position="26"/>
    </location>
</feature>
<evidence type="ECO:0000313" key="3">
    <source>
        <dbReference type="Proteomes" id="UP000683000"/>
    </source>
</evidence>
<organism evidence="2 3">
    <name type="scientific">Boletus reticuloceps</name>
    <dbReference type="NCBI Taxonomy" id="495285"/>
    <lineage>
        <taxon>Eukaryota</taxon>
        <taxon>Fungi</taxon>
        <taxon>Dikarya</taxon>
        <taxon>Basidiomycota</taxon>
        <taxon>Agaricomycotina</taxon>
        <taxon>Agaricomycetes</taxon>
        <taxon>Agaricomycetidae</taxon>
        <taxon>Boletales</taxon>
        <taxon>Boletineae</taxon>
        <taxon>Boletaceae</taxon>
        <taxon>Boletoideae</taxon>
        <taxon>Boletus</taxon>
    </lineage>
</organism>
<dbReference type="EMBL" id="JAGFBS010000025">
    <property type="protein sequence ID" value="KAG6372841.1"/>
    <property type="molecule type" value="Genomic_DNA"/>
</dbReference>
<name>A0A8I3A678_9AGAM</name>